<accession>A0A844XXK8</accession>
<dbReference type="EMBL" id="WTYC01000015">
    <property type="protein sequence ID" value="MXO49652.1"/>
    <property type="molecule type" value="Genomic_DNA"/>
</dbReference>
<keyword evidence="2" id="KW-1185">Reference proteome</keyword>
<evidence type="ECO:0008006" key="3">
    <source>
        <dbReference type="Google" id="ProtNLM"/>
    </source>
</evidence>
<sequence>MTLLSSLLLAACDRQPPEPIENRRASLSGEWDFIMLDGVPVMPMGFVGSETTFYYRPACAGYGLNYDIEGDEIRFQRPKRSGVMTVCLPGIPDDLPQVLNALQHASRFEHHPSRAVTLRGGRHSLVFIPTGRKIVRAVDSLEGRWQIDQIDGRAVKPNEKNILIGDQYSLRSSIGCGRQARNYAIVGNRFAAYRLAHPLPPPSPLSTKSRPAECNEAPPPIVDEVFALIDNVTEIDNIGQHDVALRSSDGSILKLKRIDILEALVGEWRIVEINGRTQSEAVGIVLSITDTDISFAPVCAGFEWDYSYSGNALATRRPITVKPGPQFETPSCFVGVGLGKARLAKTLDSVTRAELTPKGQVLLSGPAGTLLLALQ</sequence>
<protein>
    <recommendedName>
        <fullName evidence="3">META domain-containing protein</fullName>
    </recommendedName>
</protein>
<dbReference type="AlphaFoldDB" id="A0A844XXK8"/>
<dbReference type="Proteomes" id="UP000448199">
    <property type="component" value="Unassembled WGS sequence"/>
</dbReference>
<reference evidence="1 2" key="1">
    <citation type="submission" date="2019-12" db="EMBL/GenBank/DDBJ databases">
        <title>Genomic-based taxomic classification of the family Erythrobacteraceae.</title>
        <authorList>
            <person name="Xu L."/>
        </authorList>
    </citation>
    <scope>NUCLEOTIDE SEQUENCE [LARGE SCALE GENOMIC DNA]</scope>
    <source>
        <strain evidence="1 2">DSM 17792</strain>
    </source>
</reference>
<dbReference type="RefSeq" id="WP_237453160.1">
    <property type="nucleotide sequence ID" value="NZ_WTYC01000015.1"/>
</dbReference>
<evidence type="ECO:0000313" key="1">
    <source>
        <dbReference type="EMBL" id="MXO49652.1"/>
    </source>
</evidence>
<name>A0A844XXK8_9SPHN</name>
<gene>
    <name evidence="1" type="ORF">GRI69_15480</name>
</gene>
<comment type="caution">
    <text evidence="1">The sequence shown here is derived from an EMBL/GenBank/DDBJ whole genome shotgun (WGS) entry which is preliminary data.</text>
</comment>
<evidence type="ECO:0000313" key="2">
    <source>
        <dbReference type="Proteomes" id="UP000448199"/>
    </source>
</evidence>
<proteinExistence type="predicted"/>
<organism evidence="1 2">
    <name type="scientific">Qipengyuania vulgaris</name>
    <dbReference type="NCBI Taxonomy" id="291985"/>
    <lineage>
        <taxon>Bacteria</taxon>
        <taxon>Pseudomonadati</taxon>
        <taxon>Pseudomonadota</taxon>
        <taxon>Alphaproteobacteria</taxon>
        <taxon>Sphingomonadales</taxon>
        <taxon>Erythrobacteraceae</taxon>
        <taxon>Qipengyuania</taxon>
    </lineage>
</organism>